<keyword evidence="2" id="KW-0732">Signal</keyword>
<reference evidence="3 4" key="1">
    <citation type="journal article" date="2023" name="Life. Sci Alliance">
        <title>Evolutionary insights into 3D genome organization and epigenetic landscape of Vigna mungo.</title>
        <authorList>
            <person name="Junaid A."/>
            <person name="Singh B."/>
            <person name="Bhatia S."/>
        </authorList>
    </citation>
    <scope>NUCLEOTIDE SEQUENCE [LARGE SCALE GENOMIC DNA]</scope>
    <source>
        <strain evidence="3">Urdbean</strain>
    </source>
</reference>
<protein>
    <recommendedName>
        <fullName evidence="5">Secreted protein</fullName>
    </recommendedName>
</protein>
<feature type="chain" id="PRO_5042961538" description="Secreted protein" evidence="2">
    <location>
        <begin position="25"/>
        <end position="126"/>
    </location>
</feature>
<evidence type="ECO:0000313" key="4">
    <source>
        <dbReference type="Proteomes" id="UP001374535"/>
    </source>
</evidence>
<evidence type="ECO:0000313" key="3">
    <source>
        <dbReference type="EMBL" id="WVZ26188.1"/>
    </source>
</evidence>
<feature type="signal peptide" evidence="2">
    <location>
        <begin position="1"/>
        <end position="24"/>
    </location>
</feature>
<evidence type="ECO:0000256" key="2">
    <source>
        <dbReference type="SAM" id="SignalP"/>
    </source>
</evidence>
<organism evidence="3 4">
    <name type="scientific">Vigna mungo</name>
    <name type="common">Black gram</name>
    <name type="synonym">Phaseolus mungo</name>
    <dbReference type="NCBI Taxonomy" id="3915"/>
    <lineage>
        <taxon>Eukaryota</taxon>
        <taxon>Viridiplantae</taxon>
        <taxon>Streptophyta</taxon>
        <taxon>Embryophyta</taxon>
        <taxon>Tracheophyta</taxon>
        <taxon>Spermatophyta</taxon>
        <taxon>Magnoliopsida</taxon>
        <taxon>eudicotyledons</taxon>
        <taxon>Gunneridae</taxon>
        <taxon>Pentapetalae</taxon>
        <taxon>rosids</taxon>
        <taxon>fabids</taxon>
        <taxon>Fabales</taxon>
        <taxon>Fabaceae</taxon>
        <taxon>Papilionoideae</taxon>
        <taxon>50 kb inversion clade</taxon>
        <taxon>NPAAA clade</taxon>
        <taxon>indigoferoid/millettioid clade</taxon>
        <taxon>Phaseoleae</taxon>
        <taxon>Vigna</taxon>
    </lineage>
</organism>
<accession>A0AAQ3PD20</accession>
<feature type="region of interest" description="Disordered" evidence="1">
    <location>
        <begin position="103"/>
        <end position="126"/>
    </location>
</feature>
<sequence length="126" mass="13909">MPVTAKAPPHVVAVTFLWLTETVADDAVYASRNSYTLRLPSHAMERPFGFRCALTVLNDADSRLLKPLKTNLLPHQTTPPFTPTTNLRKKDLPRQFSIWLDSKTGASPSSLSPFHAPPKLGADTRS</sequence>
<dbReference type="Proteomes" id="UP001374535">
    <property type="component" value="Chromosome 1"/>
</dbReference>
<name>A0AAQ3PD20_VIGMU</name>
<evidence type="ECO:0008006" key="5">
    <source>
        <dbReference type="Google" id="ProtNLM"/>
    </source>
</evidence>
<dbReference type="AlphaFoldDB" id="A0AAQ3PD20"/>
<gene>
    <name evidence="3" type="ORF">V8G54_004732</name>
</gene>
<keyword evidence="4" id="KW-1185">Reference proteome</keyword>
<dbReference type="EMBL" id="CP144700">
    <property type="protein sequence ID" value="WVZ26188.1"/>
    <property type="molecule type" value="Genomic_DNA"/>
</dbReference>
<evidence type="ECO:0000256" key="1">
    <source>
        <dbReference type="SAM" id="MobiDB-lite"/>
    </source>
</evidence>
<proteinExistence type="predicted"/>